<name>C0EMJ8_NEIFL</name>
<gene>
    <name evidence="1" type="ORF">NEIFLAOT_01169</name>
</gene>
<evidence type="ECO:0000313" key="1">
    <source>
        <dbReference type="EMBL" id="EEG33689.1"/>
    </source>
</evidence>
<evidence type="ECO:0000313" key="2">
    <source>
        <dbReference type="Proteomes" id="UP000004457"/>
    </source>
</evidence>
<dbReference type="Proteomes" id="UP000004457">
    <property type="component" value="Unassembled WGS sequence"/>
</dbReference>
<sequence>MAIRRLNNVGTGRSLRNESGYFPELVGKCPVKDRKKAFFGEKRKER</sequence>
<keyword evidence="2" id="KW-1185">Reference proteome</keyword>
<dbReference type="EMBL" id="ACEN01000034">
    <property type="protein sequence ID" value="EEG33689.1"/>
    <property type="molecule type" value="Genomic_DNA"/>
</dbReference>
<proteinExistence type="predicted"/>
<comment type="caution">
    <text evidence="1">The sequence shown here is derived from an EMBL/GenBank/DDBJ whole genome shotgun (WGS) entry which is preliminary data.</text>
</comment>
<organism evidence="1 2">
    <name type="scientific">Neisseria flavescens NRL30031/H210</name>
    <dbReference type="NCBI Taxonomy" id="546264"/>
    <lineage>
        <taxon>Bacteria</taxon>
        <taxon>Pseudomonadati</taxon>
        <taxon>Pseudomonadota</taxon>
        <taxon>Betaproteobacteria</taxon>
        <taxon>Neisseriales</taxon>
        <taxon>Neisseriaceae</taxon>
        <taxon>Neisseria</taxon>
    </lineage>
</organism>
<reference evidence="1 2" key="1">
    <citation type="submission" date="2009-01" db="EMBL/GenBank/DDBJ databases">
        <authorList>
            <person name="Fulton L."/>
            <person name="Clifton S."/>
            <person name="Chinwalla A.T."/>
            <person name="Mitreva M."/>
            <person name="Sodergren E."/>
            <person name="Weinstock G."/>
            <person name="Clifton S."/>
            <person name="Dooling D.J."/>
            <person name="Fulton B."/>
            <person name="Minx P."/>
            <person name="Pepin K.H."/>
            <person name="Johnson M."/>
            <person name="Bhonagiri V."/>
            <person name="Nash W.E."/>
            <person name="Mardis E.R."/>
            <person name="Wilson R.K."/>
        </authorList>
    </citation>
    <scope>NUCLEOTIDE SEQUENCE [LARGE SCALE GENOMIC DNA]</scope>
    <source>
        <strain evidence="1 2">NRL30031/H210</strain>
    </source>
</reference>
<dbReference type="AlphaFoldDB" id="C0EMJ8"/>
<accession>C0EMJ8</accession>
<protein>
    <submittedName>
        <fullName evidence="1">Uncharacterized protein</fullName>
    </submittedName>
</protein>